<dbReference type="InterPro" id="IPR012934">
    <property type="entry name" value="Znf_AD"/>
</dbReference>
<evidence type="ECO:0000313" key="3">
    <source>
        <dbReference type="Proteomes" id="UP001516400"/>
    </source>
</evidence>
<proteinExistence type="predicted"/>
<keyword evidence="3" id="KW-1185">Reference proteome</keyword>
<dbReference type="SMART" id="SM00868">
    <property type="entry name" value="zf-AD"/>
    <property type="match status" value="1"/>
</dbReference>
<evidence type="ECO:0000259" key="1">
    <source>
        <dbReference type="SMART" id="SM00868"/>
    </source>
</evidence>
<feature type="domain" description="ZAD" evidence="1">
    <location>
        <begin position="5"/>
        <end position="77"/>
    </location>
</feature>
<evidence type="ECO:0000313" key="2">
    <source>
        <dbReference type="EMBL" id="KAL3270682.1"/>
    </source>
</evidence>
<protein>
    <recommendedName>
        <fullName evidence="1">ZAD domain-containing protein</fullName>
    </recommendedName>
</protein>
<dbReference type="EMBL" id="JABFTP020000042">
    <property type="protein sequence ID" value="KAL3270682.1"/>
    <property type="molecule type" value="Genomic_DNA"/>
</dbReference>
<reference evidence="2 3" key="1">
    <citation type="journal article" date="2021" name="BMC Biol.">
        <title>Horizontally acquired antibacterial genes associated with adaptive radiation of ladybird beetles.</title>
        <authorList>
            <person name="Li H.S."/>
            <person name="Tang X.F."/>
            <person name="Huang Y.H."/>
            <person name="Xu Z.Y."/>
            <person name="Chen M.L."/>
            <person name="Du X.Y."/>
            <person name="Qiu B.Y."/>
            <person name="Chen P.T."/>
            <person name="Zhang W."/>
            <person name="Slipinski A."/>
            <person name="Escalona H.E."/>
            <person name="Waterhouse R.M."/>
            <person name="Zwick A."/>
            <person name="Pang H."/>
        </authorList>
    </citation>
    <scope>NUCLEOTIDE SEQUENCE [LARGE SCALE GENOMIC DNA]</scope>
    <source>
        <strain evidence="2">SYSU2018</strain>
    </source>
</reference>
<accession>A0ABD2MWY5</accession>
<organism evidence="2 3">
    <name type="scientific">Cryptolaemus montrouzieri</name>
    <dbReference type="NCBI Taxonomy" id="559131"/>
    <lineage>
        <taxon>Eukaryota</taxon>
        <taxon>Metazoa</taxon>
        <taxon>Ecdysozoa</taxon>
        <taxon>Arthropoda</taxon>
        <taxon>Hexapoda</taxon>
        <taxon>Insecta</taxon>
        <taxon>Pterygota</taxon>
        <taxon>Neoptera</taxon>
        <taxon>Endopterygota</taxon>
        <taxon>Coleoptera</taxon>
        <taxon>Polyphaga</taxon>
        <taxon>Cucujiformia</taxon>
        <taxon>Coccinelloidea</taxon>
        <taxon>Coccinellidae</taxon>
        <taxon>Scymninae</taxon>
        <taxon>Scymnini</taxon>
        <taxon>Cryptolaemus</taxon>
    </lineage>
</organism>
<gene>
    <name evidence="2" type="ORF">HHI36_021210</name>
</gene>
<comment type="caution">
    <text evidence="2">The sequence shown here is derived from an EMBL/GenBank/DDBJ whole genome shotgun (WGS) entry which is preliminary data.</text>
</comment>
<dbReference type="AlphaFoldDB" id="A0ABD2MWY5"/>
<sequence length="146" mass="17028">MTDLSCCVCTKTEATFVSVTQTYHSNSEETILHHLQHLVSEVNWKDNSVICTTCQETLEQVIEFRNLCIKTNSTRIKERLNSTNSDESENNIEYVKTIKSEKPRNQKQLYSVSLKDLSRRKYRCSTCGRSYSNENYIKNIRKFVTV</sequence>
<name>A0ABD2MWY5_9CUCU</name>
<dbReference type="Proteomes" id="UP001516400">
    <property type="component" value="Unassembled WGS sequence"/>
</dbReference>